<feature type="compositionally biased region" description="Basic residues" evidence="1">
    <location>
        <begin position="94"/>
        <end position="107"/>
    </location>
</feature>
<comment type="caution">
    <text evidence="2">The sequence shown here is derived from an EMBL/GenBank/DDBJ whole genome shotgun (WGS) entry which is preliminary data.</text>
</comment>
<name>A0A9Q3C4U9_9BASI</name>
<evidence type="ECO:0000256" key="1">
    <source>
        <dbReference type="SAM" id="MobiDB-lite"/>
    </source>
</evidence>
<feature type="compositionally biased region" description="Basic and acidic residues" evidence="1">
    <location>
        <begin position="108"/>
        <end position="117"/>
    </location>
</feature>
<dbReference type="EMBL" id="AVOT02004563">
    <property type="protein sequence ID" value="MBW0476720.1"/>
    <property type="molecule type" value="Genomic_DNA"/>
</dbReference>
<sequence>MPFFIPLTFYSQFTFKNSRFKMNQFNNRYSTTSNNHNDFFPGRSNDHEVEELKNSLLERDKVISTLMQKVKALEVNSESKRKQKSKAVSEKTTLVKKKLKRSTKSRRNVRERLSESPKKRHPLQMLTSEVPEDFYHTKEFNERFSTHEQIESSAESKSAANVISEKEVQTLRDARAGRKKIGKHIVYLEDFYFHYICSLLS</sequence>
<proteinExistence type="predicted"/>
<gene>
    <name evidence="2" type="ORF">O181_016435</name>
</gene>
<dbReference type="Proteomes" id="UP000765509">
    <property type="component" value="Unassembled WGS sequence"/>
</dbReference>
<evidence type="ECO:0000313" key="3">
    <source>
        <dbReference type="Proteomes" id="UP000765509"/>
    </source>
</evidence>
<organism evidence="2 3">
    <name type="scientific">Austropuccinia psidii MF-1</name>
    <dbReference type="NCBI Taxonomy" id="1389203"/>
    <lineage>
        <taxon>Eukaryota</taxon>
        <taxon>Fungi</taxon>
        <taxon>Dikarya</taxon>
        <taxon>Basidiomycota</taxon>
        <taxon>Pucciniomycotina</taxon>
        <taxon>Pucciniomycetes</taxon>
        <taxon>Pucciniales</taxon>
        <taxon>Sphaerophragmiaceae</taxon>
        <taxon>Austropuccinia</taxon>
    </lineage>
</organism>
<protein>
    <submittedName>
        <fullName evidence="2">Uncharacterized protein</fullName>
    </submittedName>
</protein>
<reference evidence="2" key="1">
    <citation type="submission" date="2021-03" db="EMBL/GenBank/DDBJ databases">
        <title>Draft genome sequence of rust myrtle Austropuccinia psidii MF-1, a brazilian biotype.</title>
        <authorList>
            <person name="Quecine M.C."/>
            <person name="Pachon D.M.R."/>
            <person name="Bonatelli M.L."/>
            <person name="Correr F.H."/>
            <person name="Franceschini L.M."/>
            <person name="Leite T.F."/>
            <person name="Margarido G.R.A."/>
            <person name="Almeida C.A."/>
            <person name="Ferrarezi J.A."/>
            <person name="Labate C.A."/>
        </authorList>
    </citation>
    <scope>NUCLEOTIDE SEQUENCE</scope>
    <source>
        <strain evidence="2">MF-1</strain>
    </source>
</reference>
<keyword evidence="3" id="KW-1185">Reference proteome</keyword>
<evidence type="ECO:0000313" key="2">
    <source>
        <dbReference type="EMBL" id="MBW0476720.1"/>
    </source>
</evidence>
<dbReference type="AlphaFoldDB" id="A0A9Q3C4U9"/>
<accession>A0A9Q3C4U9</accession>
<feature type="region of interest" description="Disordered" evidence="1">
    <location>
        <begin position="76"/>
        <end position="122"/>
    </location>
</feature>